<dbReference type="AlphaFoldDB" id="A0AA38IIG1"/>
<evidence type="ECO:0000313" key="2">
    <source>
        <dbReference type="Proteomes" id="UP001168821"/>
    </source>
</evidence>
<reference evidence="1" key="1">
    <citation type="journal article" date="2023" name="G3 (Bethesda)">
        <title>Whole genome assemblies of Zophobas morio and Tenebrio molitor.</title>
        <authorList>
            <person name="Kaur S."/>
            <person name="Stinson S.A."/>
            <person name="diCenzo G.C."/>
        </authorList>
    </citation>
    <scope>NUCLEOTIDE SEQUENCE</scope>
    <source>
        <strain evidence="1">QUZm001</strain>
    </source>
</reference>
<evidence type="ECO:0000313" key="1">
    <source>
        <dbReference type="EMBL" id="KAJ3657377.1"/>
    </source>
</evidence>
<name>A0AA38IIG1_9CUCU</name>
<gene>
    <name evidence="1" type="ORF">Zmor_009186</name>
</gene>
<sequence>MRNHIRVDDSTHRRAFVQFSESRACVDISAFCGRWTVEVSCVRRWANLDRGESRNSGRYKLKLPYLGPPCGVYVIAVEARMPQFKSVTTKK</sequence>
<protein>
    <submittedName>
        <fullName evidence="1">Uncharacterized protein</fullName>
    </submittedName>
</protein>
<keyword evidence="2" id="KW-1185">Reference proteome</keyword>
<comment type="caution">
    <text evidence="1">The sequence shown here is derived from an EMBL/GenBank/DDBJ whole genome shotgun (WGS) entry which is preliminary data.</text>
</comment>
<proteinExistence type="predicted"/>
<dbReference type="Proteomes" id="UP001168821">
    <property type="component" value="Unassembled WGS sequence"/>
</dbReference>
<accession>A0AA38IIG1</accession>
<dbReference type="EMBL" id="JALNTZ010000003">
    <property type="protein sequence ID" value="KAJ3657377.1"/>
    <property type="molecule type" value="Genomic_DNA"/>
</dbReference>
<organism evidence="1 2">
    <name type="scientific">Zophobas morio</name>
    <dbReference type="NCBI Taxonomy" id="2755281"/>
    <lineage>
        <taxon>Eukaryota</taxon>
        <taxon>Metazoa</taxon>
        <taxon>Ecdysozoa</taxon>
        <taxon>Arthropoda</taxon>
        <taxon>Hexapoda</taxon>
        <taxon>Insecta</taxon>
        <taxon>Pterygota</taxon>
        <taxon>Neoptera</taxon>
        <taxon>Endopterygota</taxon>
        <taxon>Coleoptera</taxon>
        <taxon>Polyphaga</taxon>
        <taxon>Cucujiformia</taxon>
        <taxon>Tenebrionidae</taxon>
        <taxon>Zophobas</taxon>
    </lineage>
</organism>